<feature type="compositionally biased region" description="Polar residues" evidence="1">
    <location>
        <begin position="73"/>
        <end position="86"/>
    </location>
</feature>
<sequence length="187" mass="20343">MQIRVGGNESSLTCVSSFFIPTFACVYPSGTIHSINRGLSAPHGGYSISTLPPDRETNRTLKQLKSSAALRGTANSGKGQRSSTAQDAEVERGADLSQESKSSSVPRGGPPSTYRYDAEDAGCHCARSHWDGQRSGGSRTKEIGCVWEQKKMDENKLKEEKRSMRDVSRAAMMLVWPTVNVSLTPLF</sequence>
<evidence type="ECO:0000313" key="3">
    <source>
        <dbReference type="Proteomes" id="UP000314294"/>
    </source>
</evidence>
<evidence type="ECO:0000256" key="1">
    <source>
        <dbReference type="SAM" id="MobiDB-lite"/>
    </source>
</evidence>
<protein>
    <submittedName>
        <fullName evidence="2">Uncharacterized protein</fullName>
    </submittedName>
</protein>
<organism evidence="2 3">
    <name type="scientific">Liparis tanakae</name>
    <name type="common">Tanaka's snailfish</name>
    <dbReference type="NCBI Taxonomy" id="230148"/>
    <lineage>
        <taxon>Eukaryota</taxon>
        <taxon>Metazoa</taxon>
        <taxon>Chordata</taxon>
        <taxon>Craniata</taxon>
        <taxon>Vertebrata</taxon>
        <taxon>Euteleostomi</taxon>
        <taxon>Actinopterygii</taxon>
        <taxon>Neopterygii</taxon>
        <taxon>Teleostei</taxon>
        <taxon>Neoteleostei</taxon>
        <taxon>Acanthomorphata</taxon>
        <taxon>Eupercaria</taxon>
        <taxon>Perciformes</taxon>
        <taxon>Cottioidei</taxon>
        <taxon>Cottales</taxon>
        <taxon>Liparidae</taxon>
        <taxon>Liparis</taxon>
    </lineage>
</organism>
<dbReference type="Proteomes" id="UP000314294">
    <property type="component" value="Unassembled WGS sequence"/>
</dbReference>
<keyword evidence="3" id="KW-1185">Reference proteome</keyword>
<accession>A0A4Z2FEZ2</accession>
<gene>
    <name evidence="2" type="ORF">EYF80_050858</name>
</gene>
<comment type="caution">
    <text evidence="2">The sequence shown here is derived from an EMBL/GenBank/DDBJ whole genome shotgun (WGS) entry which is preliminary data.</text>
</comment>
<feature type="region of interest" description="Disordered" evidence="1">
    <location>
        <begin position="66"/>
        <end position="115"/>
    </location>
</feature>
<reference evidence="2 3" key="1">
    <citation type="submission" date="2019-03" db="EMBL/GenBank/DDBJ databases">
        <title>First draft genome of Liparis tanakae, snailfish: a comprehensive survey of snailfish specific genes.</title>
        <authorList>
            <person name="Kim W."/>
            <person name="Song I."/>
            <person name="Jeong J.-H."/>
            <person name="Kim D."/>
            <person name="Kim S."/>
            <person name="Ryu S."/>
            <person name="Song J.Y."/>
            <person name="Lee S.K."/>
        </authorList>
    </citation>
    <scope>NUCLEOTIDE SEQUENCE [LARGE SCALE GENOMIC DNA]</scope>
    <source>
        <tissue evidence="2">Muscle</tissue>
    </source>
</reference>
<name>A0A4Z2FEZ2_9TELE</name>
<evidence type="ECO:0000313" key="2">
    <source>
        <dbReference type="EMBL" id="TNN38982.1"/>
    </source>
</evidence>
<dbReference type="AlphaFoldDB" id="A0A4Z2FEZ2"/>
<dbReference type="EMBL" id="SRLO01001320">
    <property type="protein sequence ID" value="TNN38982.1"/>
    <property type="molecule type" value="Genomic_DNA"/>
</dbReference>
<proteinExistence type="predicted"/>